<evidence type="ECO:0000313" key="3">
    <source>
        <dbReference type="Proteomes" id="UP001327027"/>
    </source>
</evidence>
<sequence>MQKITLFLFLFVVALAHAQEASMLGGRIMADSLQSDAIHVINKTKEIGTISDASGYFEIKATKGDTLVFSSIQYALKQHIVGDDDFISNTLKIKLEPSVNQLDEVLVRQYSLTGKLEDDLQEIPTYTENLPFWNAGELEQMGVSGFNDAQSPVKNLVLQDEMEATPINLMSLVNLVAKSLKGKGKLTTPNFEIVDFYDEKFIVEILEVPETEYYNFIDFVNEDARTAFVLKMDDQLKILEYLMHQRDVFIEKYTLKN</sequence>
<name>A0ABU5ZSB7_9FLAO</name>
<feature type="signal peptide" evidence="1">
    <location>
        <begin position="1"/>
        <end position="18"/>
    </location>
</feature>
<gene>
    <name evidence="2" type="ORF">U6A24_02310</name>
</gene>
<accession>A0ABU5ZSB7</accession>
<proteinExistence type="predicted"/>
<dbReference type="EMBL" id="JAYKLX010000001">
    <property type="protein sequence ID" value="MEB3344272.1"/>
    <property type="molecule type" value="Genomic_DNA"/>
</dbReference>
<dbReference type="SUPFAM" id="SSF49464">
    <property type="entry name" value="Carboxypeptidase regulatory domain-like"/>
    <property type="match status" value="1"/>
</dbReference>
<dbReference type="Proteomes" id="UP001327027">
    <property type="component" value="Unassembled WGS sequence"/>
</dbReference>
<dbReference type="RefSeq" id="WP_324178321.1">
    <property type="nucleotide sequence ID" value="NZ_BAABAW010000016.1"/>
</dbReference>
<organism evidence="2 3">
    <name type="scientific">Aquimarina gracilis</name>
    <dbReference type="NCBI Taxonomy" id="874422"/>
    <lineage>
        <taxon>Bacteria</taxon>
        <taxon>Pseudomonadati</taxon>
        <taxon>Bacteroidota</taxon>
        <taxon>Flavobacteriia</taxon>
        <taxon>Flavobacteriales</taxon>
        <taxon>Flavobacteriaceae</taxon>
        <taxon>Aquimarina</taxon>
    </lineage>
</organism>
<protein>
    <submittedName>
        <fullName evidence="2">Carboxypeptidase-like regulatory domain-containing protein</fullName>
    </submittedName>
</protein>
<dbReference type="Pfam" id="PF13715">
    <property type="entry name" value="CarbopepD_reg_2"/>
    <property type="match status" value="1"/>
</dbReference>
<keyword evidence="1" id="KW-0732">Signal</keyword>
<evidence type="ECO:0000256" key="1">
    <source>
        <dbReference type="SAM" id="SignalP"/>
    </source>
</evidence>
<evidence type="ECO:0000313" key="2">
    <source>
        <dbReference type="EMBL" id="MEB3344272.1"/>
    </source>
</evidence>
<comment type="caution">
    <text evidence="2">The sequence shown here is derived from an EMBL/GenBank/DDBJ whole genome shotgun (WGS) entry which is preliminary data.</text>
</comment>
<keyword evidence="3" id="KW-1185">Reference proteome</keyword>
<feature type="chain" id="PRO_5046551703" evidence="1">
    <location>
        <begin position="19"/>
        <end position="257"/>
    </location>
</feature>
<reference evidence="2 3" key="1">
    <citation type="journal article" date="2013" name="Int. J. Syst. Evol. Microbiol.">
        <title>Aquimarina gracilis sp. nov., isolated from the gut microflora of a mussel, Mytilus coruscus, and emended description of Aquimarina spongiae.</title>
        <authorList>
            <person name="Park S.C."/>
            <person name="Choe H.N."/>
            <person name="Baik K.S."/>
            <person name="Seong C.N."/>
        </authorList>
    </citation>
    <scope>NUCLEOTIDE SEQUENCE [LARGE SCALE GENOMIC DNA]</scope>
    <source>
        <strain evidence="2 3">PSC32</strain>
    </source>
</reference>
<dbReference type="InterPro" id="IPR008969">
    <property type="entry name" value="CarboxyPept-like_regulatory"/>
</dbReference>